<evidence type="ECO:0000256" key="1">
    <source>
        <dbReference type="SAM" id="Phobius"/>
    </source>
</evidence>
<keyword evidence="1" id="KW-0812">Transmembrane</keyword>
<reference evidence="2 3" key="2">
    <citation type="journal article" date="2010" name="Nucleic Acids Res.">
        <title>BeetleBase in 2010: revisions to provide comprehensive genomic information for Tribolium castaneum.</title>
        <authorList>
            <person name="Kim H.S."/>
            <person name="Murphy T."/>
            <person name="Xia J."/>
            <person name="Caragea D."/>
            <person name="Park Y."/>
            <person name="Beeman R.W."/>
            <person name="Lorenzen M.D."/>
            <person name="Butcher S."/>
            <person name="Manak J.R."/>
            <person name="Brown S.J."/>
        </authorList>
    </citation>
    <scope>GENOME REANNOTATION</scope>
    <source>
        <strain evidence="2 3">Georgia GA2</strain>
    </source>
</reference>
<sequence>MMNFCQKSVCLIFVLNFITAFGLKCFYCSFNFDTKPAAKTINNKTKIKNYRNHIPEVHAIDCDRPSQIHCKNIVSNCIKIIDTNAILQTCFSMNDANAYVYRNRCDKVKQINPRNCKICKTKLCNSASGLSISATLLLLCVIALFL</sequence>
<dbReference type="OrthoDB" id="10356714at2759"/>
<keyword evidence="3" id="KW-1185">Reference proteome</keyword>
<evidence type="ECO:0000313" key="2">
    <source>
        <dbReference type="EMBL" id="KYB28588.1"/>
    </source>
</evidence>
<feature type="transmembrane region" description="Helical" evidence="1">
    <location>
        <begin position="126"/>
        <end position="145"/>
    </location>
</feature>
<evidence type="ECO:0000313" key="3">
    <source>
        <dbReference type="Proteomes" id="UP000007266"/>
    </source>
</evidence>
<dbReference type="EMBL" id="KQ971322">
    <property type="protein sequence ID" value="KYB28588.1"/>
    <property type="molecule type" value="Genomic_DNA"/>
</dbReference>
<dbReference type="Proteomes" id="UP000007266">
    <property type="component" value="Linkage group 3"/>
</dbReference>
<reference evidence="2 3" key="1">
    <citation type="journal article" date="2008" name="Nature">
        <title>The genome of the model beetle and pest Tribolium castaneum.</title>
        <authorList>
            <consortium name="Tribolium Genome Sequencing Consortium"/>
            <person name="Richards S."/>
            <person name="Gibbs R.A."/>
            <person name="Weinstock G.M."/>
            <person name="Brown S.J."/>
            <person name="Denell R."/>
            <person name="Beeman R.W."/>
            <person name="Gibbs R."/>
            <person name="Beeman R.W."/>
            <person name="Brown S.J."/>
            <person name="Bucher G."/>
            <person name="Friedrich M."/>
            <person name="Grimmelikhuijzen C.J."/>
            <person name="Klingler M."/>
            <person name="Lorenzen M."/>
            <person name="Richards S."/>
            <person name="Roth S."/>
            <person name="Schroder R."/>
            <person name="Tautz D."/>
            <person name="Zdobnov E.M."/>
            <person name="Muzny D."/>
            <person name="Gibbs R.A."/>
            <person name="Weinstock G.M."/>
            <person name="Attaway T."/>
            <person name="Bell S."/>
            <person name="Buhay C.J."/>
            <person name="Chandrabose M.N."/>
            <person name="Chavez D."/>
            <person name="Clerk-Blankenburg K.P."/>
            <person name="Cree A."/>
            <person name="Dao M."/>
            <person name="Davis C."/>
            <person name="Chacko J."/>
            <person name="Dinh H."/>
            <person name="Dugan-Rocha S."/>
            <person name="Fowler G."/>
            <person name="Garner T.T."/>
            <person name="Garnes J."/>
            <person name="Gnirke A."/>
            <person name="Hawes A."/>
            <person name="Hernandez J."/>
            <person name="Hines S."/>
            <person name="Holder M."/>
            <person name="Hume J."/>
            <person name="Jhangiani S.N."/>
            <person name="Joshi V."/>
            <person name="Khan Z.M."/>
            <person name="Jackson L."/>
            <person name="Kovar C."/>
            <person name="Kowis A."/>
            <person name="Lee S."/>
            <person name="Lewis L.R."/>
            <person name="Margolis J."/>
            <person name="Morgan M."/>
            <person name="Nazareth L.V."/>
            <person name="Nguyen N."/>
            <person name="Okwuonu G."/>
            <person name="Parker D."/>
            <person name="Richards S."/>
            <person name="Ruiz S.J."/>
            <person name="Santibanez J."/>
            <person name="Savard J."/>
            <person name="Scherer S.E."/>
            <person name="Schneider B."/>
            <person name="Sodergren E."/>
            <person name="Tautz D."/>
            <person name="Vattahil S."/>
            <person name="Villasana D."/>
            <person name="White C.S."/>
            <person name="Wright R."/>
            <person name="Park Y."/>
            <person name="Beeman R.W."/>
            <person name="Lord J."/>
            <person name="Oppert B."/>
            <person name="Lorenzen M."/>
            <person name="Brown S."/>
            <person name="Wang L."/>
            <person name="Savard J."/>
            <person name="Tautz D."/>
            <person name="Richards S."/>
            <person name="Weinstock G."/>
            <person name="Gibbs R.A."/>
            <person name="Liu Y."/>
            <person name="Worley K."/>
            <person name="Weinstock G."/>
            <person name="Elsik C.G."/>
            <person name="Reese J.T."/>
            <person name="Elhaik E."/>
            <person name="Landan G."/>
            <person name="Graur D."/>
            <person name="Arensburger P."/>
            <person name="Atkinson P."/>
            <person name="Beeman R.W."/>
            <person name="Beidler J."/>
            <person name="Brown S.J."/>
            <person name="Demuth J.P."/>
            <person name="Drury D.W."/>
            <person name="Du Y.Z."/>
            <person name="Fujiwara H."/>
            <person name="Lorenzen M."/>
            <person name="Maselli V."/>
            <person name="Osanai M."/>
            <person name="Park Y."/>
            <person name="Robertson H.M."/>
            <person name="Tu Z."/>
            <person name="Wang J.J."/>
            <person name="Wang S."/>
            <person name="Richards S."/>
            <person name="Song H."/>
            <person name="Zhang L."/>
            <person name="Sodergren E."/>
            <person name="Werner D."/>
            <person name="Stanke M."/>
            <person name="Morgenstern B."/>
            <person name="Solovyev V."/>
            <person name="Kosarev P."/>
            <person name="Brown G."/>
            <person name="Chen H.C."/>
            <person name="Ermolaeva O."/>
            <person name="Hlavina W."/>
            <person name="Kapustin Y."/>
            <person name="Kiryutin B."/>
            <person name="Kitts P."/>
            <person name="Maglott D."/>
            <person name="Pruitt K."/>
            <person name="Sapojnikov V."/>
            <person name="Souvorov A."/>
            <person name="Mackey A.J."/>
            <person name="Waterhouse R.M."/>
            <person name="Wyder S."/>
            <person name="Zdobnov E.M."/>
            <person name="Zdobnov E.M."/>
            <person name="Wyder S."/>
            <person name="Kriventseva E.V."/>
            <person name="Kadowaki T."/>
            <person name="Bork P."/>
            <person name="Aranda M."/>
            <person name="Bao R."/>
            <person name="Beermann A."/>
            <person name="Berns N."/>
            <person name="Bolognesi R."/>
            <person name="Bonneton F."/>
            <person name="Bopp D."/>
            <person name="Brown S.J."/>
            <person name="Bucher G."/>
            <person name="Butts T."/>
            <person name="Chaumot A."/>
            <person name="Denell R.E."/>
            <person name="Ferrier D.E."/>
            <person name="Friedrich M."/>
            <person name="Gordon C.M."/>
            <person name="Jindra M."/>
            <person name="Klingler M."/>
            <person name="Lan Q."/>
            <person name="Lattorff H.M."/>
            <person name="Laudet V."/>
            <person name="von Levetsow C."/>
            <person name="Liu Z."/>
            <person name="Lutz R."/>
            <person name="Lynch J.A."/>
            <person name="da Fonseca R.N."/>
            <person name="Posnien N."/>
            <person name="Reuter R."/>
            <person name="Roth S."/>
            <person name="Savard J."/>
            <person name="Schinko J.B."/>
            <person name="Schmitt C."/>
            <person name="Schoppmeier M."/>
            <person name="Schroder R."/>
            <person name="Shippy T.D."/>
            <person name="Simonnet F."/>
            <person name="Marques-Souza H."/>
            <person name="Tautz D."/>
            <person name="Tomoyasu Y."/>
            <person name="Trauner J."/>
            <person name="Van der Zee M."/>
            <person name="Vervoort M."/>
            <person name="Wittkopp N."/>
            <person name="Wimmer E.A."/>
            <person name="Yang X."/>
            <person name="Jones A.K."/>
            <person name="Sattelle D.B."/>
            <person name="Ebert P.R."/>
            <person name="Nelson D."/>
            <person name="Scott J.G."/>
            <person name="Beeman R.W."/>
            <person name="Muthukrishnan S."/>
            <person name="Kramer K.J."/>
            <person name="Arakane Y."/>
            <person name="Beeman R.W."/>
            <person name="Zhu Q."/>
            <person name="Hogenkamp D."/>
            <person name="Dixit R."/>
            <person name="Oppert B."/>
            <person name="Jiang H."/>
            <person name="Zou Z."/>
            <person name="Marshall J."/>
            <person name="Elpidina E."/>
            <person name="Vinokurov K."/>
            <person name="Oppert C."/>
            <person name="Zou Z."/>
            <person name="Evans J."/>
            <person name="Lu Z."/>
            <person name="Zhao P."/>
            <person name="Sumathipala N."/>
            <person name="Altincicek B."/>
            <person name="Vilcinskas A."/>
            <person name="Williams M."/>
            <person name="Hultmark D."/>
            <person name="Hetru C."/>
            <person name="Jiang H."/>
            <person name="Grimmelikhuijzen C.J."/>
            <person name="Hauser F."/>
            <person name="Cazzamali G."/>
            <person name="Williamson M."/>
            <person name="Park Y."/>
            <person name="Li B."/>
            <person name="Tanaka Y."/>
            <person name="Predel R."/>
            <person name="Neupert S."/>
            <person name="Schachtner J."/>
            <person name="Verleyen P."/>
            <person name="Raible F."/>
            <person name="Bork P."/>
            <person name="Friedrich M."/>
            <person name="Walden K.K."/>
            <person name="Robertson H.M."/>
            <person name="Angeli S."/>
            <person name="Foret S."/>
            <person name="Bucher G."/>
            <person name="Schuetz S."/>
            <person name="Maleszka R."/>
            <person name="Wimmer E.A."/>
            <person name="Beeman R.W."/>
            <person name="Lorenzen M."/>
            <person name="Tomoyasu Y."/>
            <person name="Miller S.C."/>
            <person name="Grossmann D."/>
            <person name="Bucher G."/>
        </authorList>
    </citation>
    <scope>NUCLEOTIDE SEQUENCE [LARGE SCALE GENOMIC DNA]</scope>
    <source>
        <strain evidence="2 3">Georgia GA2</strain>
    </source>
</reference>
<proteinExistence type="predicted"/>
<name>A0A139WKK0_TRICA</name>
<accession>A0A139WKK0</accession>
<gene>
    <name evidence="2" type="primary">AUGUSTUS-3.0.2_32480</name>
    <name evidence="2" type="ORF">TcasGA2_TC032480</name>
</gene>
<protein>
    <submittedName>
        <fullName evidence="2">Uncharacterized protein</fullName>
    </submittedName>
</protein>
<dbReference type="InParanoid" id="A0A139WKK0"/>
<dbReference type="KEGG" id="tca:103312376"/>
<dbReference type="AlphaFoldDB" id="A0A139WKK0"/>
<keyword evidence="1" id="KW-0472">Membrane</keyword>
<organism evidence="2 3">
    <name type="scientific">Tribolium castaneum</name>
    <name type="common">Red flour beetle</name>
    <dbReference type="NCBI Taxonomy" id="7070"/>
    <lineage>
        <taxon>Eukaryota</taxon>
        <taxon>Metazoa</taxon>
        <taxon>Ecdysozoa</taxon>
        <taxon>Arthropoda</taxon>
        <taxon>Hexapoda</taxon>
        <taxon>Insecta</taxon>
        <taxon>Pterygota</taxon>
        <taxon>Neoptera</taxon>
        <taxon>Endopterygota</taxon>
        <taxon>Coleoptera</taxon>
        <taxon>Polyphaga</taxon>
        <taxon>Cucujiformia</taxon>
        <taxon>Tenebrionidae</taxon>
        <taxon>Tenebrionidae incertae sedis</taxon>
        <taxon>Tribolium</taxon>
    </lineage>
</organism>
<keyword evidence="1" id="KW-1133">Transmembrane helix</keyword>